<keyword evidence="1" id="KW-0472">Membrane</keyword>
<sequence length="174" mass="19319">MANNYTKGIAGIWEEEHLILKAARKTREAGFTKFEAISAYPVHGMEEACGIKRSWIPYVTFTAGCVGLLAGLALTYWTSAVDWAVNVGGKPFFSLPAFIPIMFELTILFAALCSVGALFYACKIPRIDPPSIDPDLSSHKFAIFIPHNDIGYDETKIERMFKELGATEVKKTEY</sequence>
<dbReference type="EMBL" id="LUKD01000006">
    <property type="protein sequence ID" value="KYG64252.1"/>
    <property type="molecule type" value="Genomic_DNA"/>
</dbReference>
<dbReference type="Proteomes" id="UP000075799">
    <property type="component" value="Unassembled WGS sequence"/>
</dbReference>
<evidence type="ECO:0000256" key="1">
    <source>
        <dbReference type="SAM" id="Phobius"/>
    </source>
</evidence>
<name>A0A161PB31_BDEBC</name>
<dbReference type="AlphaFoldDB" id="A0A161PB31"/>
<feature type="transmembrane region" description="Helical" evidence="1">
    <location>
        <begin position="97"/>
        <end position="121"/>
    </location>
</feature>
<evidence type="ECO:0008006" key="4">
    <source>
        <dbReference type="Google" id="ProtNLM"/>
    </source>
</evidence>
<evidence type="ECO:0000313" key="2">
    <source>
        <dbReference type="EMBL" id="KYG64252.1"/>
    </source>
</evidence>
<dbReference type="PANTHER" id="PTHR40394:SF2">
    <property type="entry name" value="QUINOL:CYTOCHROME C OXIDOREDUCTASE MEMBRANE PROTEIN"/>
    <property type="match status" value="1"/>
</dbReference>
<reference evidence="2 3" key="1">
    <citation type="submission" date="2016-03" db="EMBL/GenBank/DDBJ databases">
        <authorList>
            <person name="Ploux O."/>
        </authorList>
    </citation>
    <scope>NUCLEOTIDE SEQUENCE [LARGE SCALE GENOMIC DNA]</scope>
    <source>
        <strain evidence="2 3">EC13</strain>
    </source>
</reference>
<comment type="caution">
    <text evidence="2">The sequence shown here is derived from an EMBL/GenBank/DDBJ whole genome shotgun (WGS) entry which is preliminary data.</text>
</comment>
<proteinExistence type="predicted"/>
<dbReference type="RefSeq" id="WP_063208224.1">
    <property type="nucleotide sequence ID" value="NZ_LUKD01000006.1"/>
</dbReference>
<dbReference type="Pfam" id="PF11821">
    <property type="entry name" value="ActD"/>
    <property type="match status" value="1"/>
</dbReference>
<accession>A0A161PB31</accession>
<feature type="transmembrane region" description="Helical" evidence="1">
    <location>
        <begin position="55"/>
        <end position="77"/>
    </location>
</feature>
<keyword evidence="1" id="KW-0812">Transmembrane</keyword>
<organism evidence="2 3">
    <name type="scientific">Bdellovibrio bacteriovorus</name>
    <dbReference type="NCBI Taxonomy" id="959"/>
    <lineage>
        <taxon>Bacteria</taxon>
        <taxon>Pseudomonadati</taxon>
        <taxon>Bdellovibrionota</taxon>
        <taxon>Bdellovibrionia</taxon>
        <taxon>Bdellovibrionales</taxon>
        <taxon>Pseudobdellovibrionaceae</taxon>
        <taxon>Bdellovibrio</taxon>
    </lineage>
</organism>
<evidence type="ECO:0000313" key="3">
    <source>
        <dbReference type="Proteomes" id="UP000075799"/>
    </source>
</evidence>
<dbReference type="InterPro" id="IPR021776">
    <property type="entry name" value="ActD"/>
</dbReference>
<dbReference type="PANTHER" id="PTHR40394">
    <property type="entry name" value="LIPOPROTEIN-RELATED"/>
    <property type="match status" value="1"/>
</dbReference>
<keyword evidence="1" id="KW-1133">Transmembrane helix</keyword>
<dbReference type="OrthoDB" id="5293339at2"/>
<protein>
    <recommendedName>
        <fullName evidence="4">Iron ABC transporter</fullName>
    </recommendedName>
</protein>
<gene>
    <name evidence="2" type="ORF">AZI87_13505</name>
</gene>